<dbReference type="InterPro" id="IPR003767">
    <property type="entry name" value="Malate/L-lactate_DH-like"/>
</dbReference>
<dbReference type="InterPro" id="IPR043143">
    <property type="entry name" value="Mal/L-sulf/L-lact_DH-like_NADP"/>
</dbReference>
<evidence type="ECO:0000256" key="2">
    <source>
        <dbReference type="ARBA" id="ARBA00023002"/>
    </source>
</evidence>
<dbReference type="InterPro" id="IPR043144">
    <property type="entry name" value="Mal/L-sulf/L-lact_DH-like_ah"/>
</dbReference>
<keyword evidence="2" id="KW-0560">Oxidoreductase</keyword>
<protein>
    <submittedName>
        <fullName evidence="3">Ldh family oxidoreductase</fullName>
    </submittedName>
</protein>
<dbReference type="EMBL" id="JAHXRI010000006">
    <property type="protein sequence ID" value="MBZ1350268.1"/>
    <property type="molecule type" value="Genomic_DNA"/>
</dbReference>
<comment type="caution">
    <text evidence="3">The sequence shown here is derived from an EMBL/GenBank/DDBJ whole genome shotgun (WGS) entry which is preliminary data.</text>
</comment>
<dbReference type="PANTHER" id="PTHR11091:SF0">
    <property type="entry name" value="MALATE DEHYDROGENASE"/>
    <property type="match status" value="1"/>
</dbReference>
<dbReference type="PANTHER" id="PTHR11091">
    <property type="entry name" value="OXIDOREDUCTASE-RELATED"/>
    <property type="match status" value="1"/>
</dbReference>
<evidence type="ECO:0000313" key="3">
    <source>
        <dbReference type="EMBL" id="MBZ1350268.1"/>
    </source>
</evidence>
<dbReference type="RefSeq" id="WP_259660650.1">
    <property type="nucleotide sequence ID" value="NZ_JAHXRI010000006.1"/>
</dbReference>
<evidence type="ECO:0000256" key="1">
    <source>
        <dbReference type="ARBA" id="ARBA00006056"/>
    </source>
</evidence>
<dbReference type="AlphaFoldDB" id="A0A953T1G4"/>
<proteinExistence type="inferred from homology"/>
<comment type="similarity">
    <text evidence="1">Belongs to the LDH2/MDH2 oxidoreductase family.</text>
</comment>
<sequence>MTDPSPTPIVQFDALRAFISRALVRVDLPPSDAEVVAQLMAQADLQGSDGHGVIRLPQYVKRIRAGGINTRPNIRVVQERAAMATVDGDNAMGHLVVSRAVDLAIVKAREAGVAWVGTRHSNHAGPASLYARMPVAHNMIGLYFAVGNANHLPAWGGMDMLLSTNPIAAAIPAGVEPEIVLDMATTVAAYGKVKAKAKRGEMMPEGWMIDRQGKPLLDPKRSEEGFLLPIGGYKGYGLALIVGLLAGTLQGAAMGKDVVDFNKDSVTPTNTGQAILVINLEAFGEVSVFKSAVDTLVQDIRASERLPGVDRVWLPGEQSHARRQAYGEHGIPVANALVTELEALAKDLGIEPMKLA</sequence>
<reference evidence="3" key="1">
    <citation type="submission" date="2021-07" db="EMBL/GenBank/DDBJ databases">
        <title>New genus and species of the family Alcaligenaceae.</title>
        <authorList>
            <person name="Hahn M.W."/>
        </authorList>
    </citation>
    <scope>NUCLEOTIDE SEQUENCE</scope>
    <source>
        <strain evidence="3">LF4-65</strain>
    </source>
</reference>
<name>A0A953T1G4_9BURK</name>
<keyword evidence="4" id="KW-1185">Reference proteome</keyword>
<dbReference type="SUPFAM" id="SSF89733">
    <property type="entry name" value="L-sulfolactate dehydrogenase-like"/>
    <property type="match status" value="1"/>
</dbReference>
<dbReference type="GO" id="GO:0016491">
    <property type="term" value="F:oxidoreductase activity"/>
    <property type="evidence" value="ECO:0007669"/>
    <property type="project" value="UniProtKB-KW"/>
</dbReference>
<accession>A0A953T1G4</accession>
<dbReference type="Proteomes" id="UP000739565">
    <property type="component" value="Unassembled WGS sequence"/>
</dbReference>
<dbReference type="Gene3D" id="1.10.1530.10">
    <property type="match status" value="1"/>
</dbReference>
<dbReference type="InterPro" id="IPR036111">
    <property type="entry name" value="Mal/L-sulfo/L-lacto_DH-like_sf"/>
</dbReference>
<organism evidence="3 4">
    <name type="scientific">Zwartia hollandica</name>
    <dbReference type="NCBI Taxonomy" id="324606"/>
    <lineage>
        <taxon>Bacteria</taxon>
        <taxon>Pseudomonadati</taxon>
        <taxon>Pseudomonadota</taxon>
        <taxon>Betaproteobacteria</taxon>
        <taxon>Burkholderiales</taxon>
        <taxon>Alcaligenaceae</taxon>
        <taxon>Zwartia</taxon>
    </lineage>
</organism>
<evidence type="ECO:0000313" key="4">
    <source>
        <dbReference type="Proteomes" id="UP000739565"/>
    </source>
</evidence>
<dbReference type="Pfam" id="PF02615">
    <property type="entry name" value="Ldh_2"/>
    <property type="match status" value="1"/>
</dbReference>
<gene>
    <name evidence="3" type="ORF">KZZ10_06375</name>
</gene>
<dbReference type="Gene3D" id="3.30.1370.60">
    <property type="entry name" value="Hypothetical oxidoreductase yiak, domain 2"/>
    <property type="match status" value="1"/>
</dbReference>